<evidence type="ECO:0000256" key="4">
    <source>
        <dbReference type="ARBA" id="ARBA00022884"/>
    </source>
</evidence>
<dbReference type="EMBL" id="HBFR01016279">
    <property type="protein sequence ID" value="CAD8884676.1"/>
    <property type="molecule type" value="Transcribed_RNA"/>
</dbReference>
<feature type="domain" description="RRM" evidence="8">
    <location>
        <begin position="613"/>
        <end position="697"/>
    </location>
</feature>
<evidence type="ECO:0000256" key="6">
    <source>
        <dbReference type="PROSITE-ProRule" id="PRU00176"/>
    </source>
</evidence>
<protein>
    <recommendedName>
        <fullName evidence="8">RRM domain-containing protein</fullName>
    </recommendedName>
</protein>
<name>A0A7S1FR44_9STRA</name>
<reference evidence="9" key="1">
    <citation type="submission" date="2021-01" db="EMBL/GenBank/DDBJ databases">
        <authorList>
            <person name="Corre E."/>
            <person name="Pelletier E."/>
            <person name="Niang G."/>
            <person name="Scheremetjew M."/>
            <person name="Finn R."/>
            <person name="Kale V."/>
            <person name="Holt S."/>
            <person name="Cochrane G."/>
            <person name="Meng A."/>
            <person name="Brown T."/>
            <person name="Cohen L."/>
        </authorList>
    </citation>
    <scope>NUCLEOTIDE SEQUENCE</scope>
    <source>
        <strain evidence="9">308</strain>
    </source>
</reference>
<keyword evidence="2" id="KW-0507">mRNA processing</keyword>
<feature type="domain" description="RRM" evidence="8">
    <location>
        <begin position="314"/>
        <end position="394"/>
    </location>
</feature>
<dbReference type="FunFam" id="3.30.70.330:FF:000105">
    <property type="entry name" value="HIV Tat-specific factor 1 homolog"/>
    <property type="match status" value="1"/>
</dbReference>
<feature type="compositionally biased region" description="Basic and acidic residues" evidence="7">
    <location>
        <begin position="160"/>
        <end position="217"/>
    </location>
</feature>
<proteinExistence type="inferred from homology"/>
<organism evidence="9">
    <name type="scientific">Corethron hystrix</name>
    <dbReference type="NCBI Taxonomy" id="216773"/>
    <lineage>
        <taxon>Eukaryota</taxon>
        <taxon>Sar</taxon>
        <taxon>Stramenopiles</taxon>
        <taxon>Ochrophyta</taxon>
        <taxon>Bacillariophyta</taxon>
        <taxon>Coscinodiscophyceae</taxon>
        <taxon>Corethrophycidae</taxon>
        <taxon>Corethrales</taxon>
        <taxon>Corethraceae</taxon>
        <taxon>Corethron</taxon>
    </lineage>
</organism>
<keyword evidence="5" id="KW-0508">mRNA splicing</keyword>
<feature type="compositionally biased region" description="Pro residues" evidence="7">
    <location>
        <begin position="8"/>
        <end position="27"/>
    </location>
</feature>
<dbReference type="InterPro" id="IPR000504">
    <property type="entry name" value="RRM_dom"/>
</dbReference>
<feature type="compositionally biased region" description="Basic and acidic residues" evidence="7">
    <location>
        <begin position="41"/>
        <end position="152"/>
    </location>
</feature>
<dbReference type="InterPro" id="IPR012677">
    <property type="entry name" value="Nucleotide-bd_a/b_plait_sf"/>
</dbReference>
<accession>A0A7S1FR44</accession>
<dbReference type="InterPro" id="IPR006509">
    <property type="entry name" value="RBM39_SF"/>
</dbReference>
<evidence type="ECO:0000256" key="2">
    <source>
        <dbReference type="ARBA" id="ARBA00022664"/>
    </source>
</evidence>
<evidence type="ECO:0000256" key="3">
    <source>
        <dbReference type="ARBA" id="ARBA00022737"/>
    </source>
</evidence>
<evidence type="ECO:0000256" key="1">
    <source>
        <dbReference type="ARBA" id="ARBA00007747"/>
    </source>
</evidence>
<gene>
    <name evidence="9" type="ORF">CHYS00102_LOCUS11873</name>
</gene>
<keyword evidence="3" id="KW-0677">Repeat</keyword>
<feature type="region of interest" description="Disordered" evidence="7">
    <location>
        <begin position="1"/>
        <end position="308"/>
    </location>
</feature>
<dbReference type="GO" id="GO:0003723">
    <property type="term" value="F:RNA binding"/>
    <property type="evidence" value="ECO:0007669"/>
    <property type="project" value="UniProtKB-UniRule"/>
</dbReference>
<keyword evidence="4 6" id="KW-0694">RNA-binding</keyword>
<dbReference type="Pfam" id="PF00076">
    <property type="entry name" value="RRM_1"/>
    <property type="match status" value="3"/>
</dbReference>
<dbReference type="SMART" id="SM00360">
    <property type="entry name" value="RRM"/>
    <property type="match status" value="3"/>
</dbReference>
<dbReference type="AlphaFoldDB" id="A0A7S1FR44"/>
<evidence type="ECO:0000256" key="5">
    <source>
        <dbReference type="ARBA" id="ARBA00023187"/>
    </source>
</evidence>
<feature type="compositionally biased region" description="Basic and acidic residues" evidence="7">
    <location>
        <begin position="225"/>
        <end position="278"/>
    </location>
</feature>
<dbReference type="Gene3D" id="3.30.70.330">
    <property type="match status" value="3"/>
</dbReference>
<comment type="similarity">
    <text evidence="1">Belongs to the HTATSF1 family.</text>
</comment>
<dbReference type="GO" id="GO:0000398">
    <property type="term" value="P:mRNA splicing, via spliceosome"/>
    <property type="evidence" value="ECO:0007669"/>
    <property type="project" value="UniProtKB-ARBA"/>
</dbReference>
<dbReference type="GO" id="GO:0005684">
    <property type="term" value="C:U2-type spliceosomal complex"/>
    <property type="evidence" value="ECO:0007669"/>
    <property type="project" value="UniProtKB-ARBA"/>
</dbReference>
<evidence type="ECO:0000256" key="7">
    <source>
        <dbReference type="SAM" id="MobiDB-lite"/>
    </source>
</evidence>
<feature type="domain" description="RRM" evidence="8">
    <location>
        <begin position="442"/>
        <end position="520"/>
    </location>
</feature>
<dbReference type="InterPro" id="IPR035979">
    <property type="entry name" value="RBD_domain_sf"/>
</dbReference>
<dbReference type="PROSITE" id="PS50102">
    <property type="entry name" value="RRM"/>
    <property type="match status" value="3"/>
</dbReference>
<feature type="compositionally biased region" description="Basic and acidic residues" evidence="7">
    <location>
        <begin position="292"/>
        <end position="308"/>
    </location>
</feature>
<evidence type="ECO:0000313" key="9">
    <source>
        <dbReference type="EMBL" id="CAD8884676.1"/>
    </source>
</evidence>
<evidence type="ECO:0000259" key="8">
    <source>
        <dbReference type="PROSITE" id="PS50102"/>
    </source>
</evidence>
<dbReference type="SUPFAM" id="SSF54928">
    <property type="entry name" value="RNA-binding domain, RBD"/>
    <property type="match status" value="2"/>
</dbReference>
<sequence>MPIGGGPRGPPPPGFFGGGPPPGPPADPMMRAYGPASGFRAGDEFGRARAGRGERDGRERDYERARERDYERERERARERIRREEREREHGEERRRDRGRSRSEVERERDREGRREEGRGRTRSHSEERPTEDARVRNRSFSHERPQDETRGRNRTRSSSFERSKDENRGRRSMSKDSVKDDNKKKERIQSADRVLEEKKDGHPTEDLDRNEEDRSSLSRRRRSRSEDRSERRGEKRRKSEENGKRRDRAENGDGPDHGGNDHTSDDDKKPSSPRDKSPQQSDSKPKRERRRRESPPPMTREEREAAALTKDRRTVFVSQLVLRATEKDVRRYFRRNVGKVNDVILLKDRRTGRHKGIAYVELGRLEDVSAAVALSNQVPDFQRFPLLVRESEAEKNHAGRVVVPGTEEAAVAALVAIPGVPGTVGRLPSGVVVSSAHLDVQKVYVGSIERAVTPAQLSLIFNQFGTLTNVNLQVDPATGVSRGFAFLSYTCPKVANLAIQTMSGQILAGRALKTGWANQMPANGIEPVMSTEFPESAQELIQKVNVVMIQLTGVGLSGIVLDPNTAQPLLNASAPVSSVANAQLNAALGYADTMTANPTQNLTVSIGGVPSSNLLIKNMFDKDTETDEGWEEELHEEVQEECSNYGIVMSVKVVHDQPMGLVYVKFQNETGATTCANALSGRWFDQRQLVVEYVPDSEVPP</sequence>
<dbReference type="PANTHER" id="PTHR48036">
    <property type="entry name" value="SPLICING FACTOR (PAD-1), PUTATIVE (AFU_ORTHOLOGUE AFUA_1G15810)-RELATED"/>
    <property type="match status" value="1"/>
</dbReference>